<evidence type="ECO:0000313" key="2">
    <source>
        <dbReference type="Proteomes" id="UP000054092"/>
    </source>
</evidence>
<dbReference type="AlphaFoldDB" id="A0A101HKG8"/>
<proteinExistence type="predicted"/>
<sequence length="30" mass="3552">MRKVKDPASIERAVQKFKEKVAKESFPQYL</sequence>
<gene>
    <name evidence="1" type="ORF">XD94_1705</name>
</gene>
<reference evidence="2" key="1">
    <citation type="journal article" date="2015" name="MBio">
        <title>Genome-Resolved Metagenomic Analysis Reveals Roles for Candidate Phyla and Other Microbial Community Members in Biogeochemical Transformations in Oil Reservoirs.</title>
        <authorList>
            <person name="Hu P."/>
            <person name="Tom L."/>
            <person name="Singh A."/>
            <person name="Thomas B.C."/>
            <person name="Baker B.J."/>
            <person name="Piceno Y.M."/>
            <person name="Andersen G.L."/>
            <person name="Banfield J.F."/>
        </authorList>
    </citation>
    <scope>NUCLEOTIDE SEQUENCE [LARGE SCALE GENOMIC DNA]</scope>
</reference>
<organism evidence="1 2">
    <name type="scientific">Mesotoga prima</name>
    <dbReference type="NCBI Taxonomy" id="1184387"/>
    <lineage>
        <taxon>Bacteria</taxon>
        <taxon>Thermotogati</taxon>
        <taxon>Thermotogota</taxon>
        <taxon>Thermotogae</taxon>
        <taxon>Kosmotogales</taxon>
        <taxon>Kosmotogaceae</taxon>
        <taxon>Mesotoga</taxon>
    </lineage>
</organism>
<evidence type="ECO:0000313" key="1">
    <source>
        <dbReference type="EMBL" id="KUK78497.1"/>
    </source>
</evidence>
<dbReference type="PATRIC" id="fig|1184387.3.peg.91"/>
<dbReference type="EMBL" id="LGGP01000369">
    <property type="protein sequence ID" value="KUK78497.1"/>
    <property type="molecule type" value="Genomic_DNA"/>
</dbReference>
<protein>
    <submittedName>
        <fullName evidence="1">Uncharacterized protein</fullName>
    </submittedName>
</protein>
<comment type="caution">
    <text evidence="1">The sequence shown here is derived from an EMBL/GenBank/DDBJ whole genome shotgun (WGS) entry which is preliminary data.</text>
</comment>
<accession>A0A101HKG8</accession>
<name>A0A101HKG8_9BACT</name>
<dbReference type="Proteomes" id="UP000054092">
    <property type="component" value="Unassembled WGS sequence"/>
</dbReference>